<gene>
    <name evidence="5" type="ORF">HA299_01375</name>
</gene>
<dbReference type="InterPro" id="IPR002836">
    <property type="entry name" value="PDCD5-like"/>
</dbReference>
<keyword evidence="4" id="KW-0175">Coiled coil</keyword>
<dbReference type="GO" id="GO:0005829">
    <property type="term" value="C:cytosol"/>
    <property type="evidence" value="ECO:0007669"/>
    <property type="project" value="TreeGrafter"/>
</dbReference>
<evidence type="ECO:0000256" key="1">
    <source>
        <dbReference type="ARBA" id="ARBA00010490"/>
    </source>
</evidence>
<name>A0A832RVY0_9EURY</name>
<evidence type="ECO:0000256" key="3">
    <source>
        <dbReference type="HAMAP-Rule" id="MF_00026"/>
    </source>
</evidence>
<evidence type="ECO:0000256" key="2">
    <source>
        <dbReference type="ARBA" id="ARBA00023125"/>
    </source>
</evidence>
<dbReference type="HAMAP" id="MF_00026">
    <property type="entry name" value="dsDNA_bind"/>
    <property type="match status" value="1"/>
</dbReference>
<dbReference type="Pfam" id="PF01984">
    <property type="entry name" value="dsDNA_bind"/>
    <property type="match status" value="1"/>
</dbReference>
<keyword evidence="2 3" id="KW-0238">DNA-binding</keyword>
<dbReference type="NCBIfam" id="NF003268">
    <property type="entry name" value="PRK04239.1"/>
    <property type="match status" value="1"/>
</dbReference>
<sequence length="113" mass="13224">MGDDELEELKRRRLAQLQEQQMREQMAAAREEQLRAEVEARKQAILRTILTPEARERLSTLRLTRPELVAQLEAQLVALAQSGRIQAKLTDKQIKALLLQLQPKKREFRITRK</sequence>
<organism evidence="5 6">
    <name type="scientific">Methermicoccus shengliensis</name>
    <dbReference type="NCBI Taxonomy" id="660064"/>
    <lineage>
        <taxon>Archaea</taxon>
        <taxon>Methanobacteriati</taxon>
        <taxon>Methanobacteriota</taxon>
        <taxon>Stenosarchaea group</taxon>
        <taxon>Methanomicrobia</taxon>
        <taxon>Methanosarcinales</taxon>
        <taxon>Methermicoccaceae</taxon>
        <taxon>Methermicoccus</taxon>
    </lineage>
</organism>
<comment type="similarity">
    <text evidence="1 3">Belongs to the PDCD5 family.</text>
</comment>
<accession>A0A832RVY0</accession>
<dbReference type="EMBL" id="DUIH01000006">
    <property type="protein sequence ID" value="HIH69263.1"/>
    <property type="molecule type" value="Genomic_DNA"/>
</dbReference>
<evidence type="ECO:0000313" key="5">
    <source>
        <dbReference type="EMBL" id="HIH69263.1"/>
    </source>
</evidence>
<dbReference type="Gene3D" id="1.10.8.140">
    <property type="entry name" value="PDCD5-like"/>
    <property type="match status" value="1"/>
</dbReference>
<evidence type="ECO:0000256" key="4">
    <source>
        <dbReference type="SAM" id="Coils"/>
    </source>
</evidence>
<dbReference type="InterPro" id="IPR036883">
    <property type="entry name" value="PDCD5-like_sf"/>
</dbReference>
<proteinExistence type="inferred from homology"/>
<dbReference type="InterPro" id="IPR022889">
    <property type="entry name" value="DNA_bind_arc"/>
</dbReference>
<dbReference type="PANTHER" id="PTHR10840">
    <property type="entry name" value="PROGRAMMED CELL DEATH PROTEIN 5"/>
    <property type="match status" value="1"/>
</dbReference>
<dbReference type="PANTHER" id="PTHR10840:SF0">
    <property type="entry name" value="PROGRAMMED CELL DEATH PROTEIN 5"/>
    <property type="match status" value="1"/>
</dbReference>
<dbReference type="GO" id="GO:0003677">
    <property type="term" value="F:DNA binding"/>
    <property type="evidence" value="ECO:0007669"/>
    <property type="project" value="UniProtKB-UniRule"/>
</dbReference>
<dbReference type="AlphaFoldDB" id="A0A832RVY0"/>
<protein>
    <recommendedName>
        <fullName evidence="3">DNA-binding protein HA299_01375</fullName>
    </recommendedName>
</protein>
<feature type="coiled-coil region" evidence="4">
    <location>
        <begin position="12"/>
        <end position="39"/>
    </location>
</feature>
<dbReference type="PIRSF" id="PIRSF015730">
    <property type="entry name" value="TFAR19"/>
    <property type="match status" value="1"/>
</dbReference>
<comment type="caution">
    <text evidence="5">The sequence shown here is derived from an EMBL/GenBank/DDBJ whole genome shotgun (WGS) entry which is preliminary data.</text>
</comment>
<dbReference type="SUPFAM" id="SSF46950">
    <property type="entry name" value="Double-stranded DNA-binding domain"/>
    <property type="match status" value="1"/>
</dbReference>
<dbReference type="Proteomes" id="UP000600363">
    <property type="component" value="Unassembled WGS sequence"/>
</dbReference>
<reference evidence="5" key="1">
    <citation type="journal article" date="2020" name="bioRxiv">
        <title>A rank-normalized archaeal taxonomy based on genome phylogeny resolves widespread incomplete and uneven classifications.</title>
        <authorList>
            <person name="Rinke C."/>
            <person name="Chuvochina M."/>
            <person name="Mussig A.J."/>
            <person name="Chaumeil P.-A."/>
            <person name="Waite D.W."/>
            <person name="Whitman W.B."/>
            <person name="Parks D.H."/>
            <person name="Hugenholtz P."/>
        </authorList>
    </citation>
    <scope>NUCLEOTIDE SEQUENCE</scope>
    <source>
        <strain evidence="5">UBA12518</strain>
    </source>
</reference>
<evidence type="ECO:0000313" key="6">
    <source>
        <dbReference type="Proteomes" id="UP000600363"/>
    </source>
</evidence>